<dbReference type="InterPro" id="IPR036094">
    <property type="entry name" value="NadA_sf"/>
</dbReference>
<feature type="binding site" evidence="10">
    <location>
        <position position="81"/>
    </location>
    <ligand>
        <name>iminosuccinate</name>
        <dbReference type="ChEBI" id="CHEBI:77875"/>
    </ligand>
</feature>
<evidence type="ECO:0000256" key="6">
    <source>
        <dbReference type="ARBA" id="ARBA00022679"/>
    </source>
</evidence>
<comment type="similarity">
    <text evidence="10">Belongs to the quinolinate synthase family. Type 3 subfamily.</text>
</comment>
<reference evidence="12" key="1">
    <citation type="journal article" date="2019" name="Int. J. Syst. Evol. Microbiol.">
        <title>The Global Catalogue of Microorganisms (GCM) 10K type strain sequencing project: providing services to taxonomists for standard genome sequencing and annotation.</title>
        <authorList>
            <consortium name="The Broad Institute Genomics Platform"/>
            <consortium name="The Broad Institute Genome Sequencing Center for Infectious Disease"/>
            <person name="Wu L."/>
            <person name="Ma J."/>
        </authorList>
    </citation>
    <scope>NUCLEOTIDE SEQUENCE [LARGE SCALE GENOMIC DNA]</scope>
    <source>
        <strain evidence="12">CGMCC 4.7289</strain>
    </source>
</reference>
<comment type="pathway">
    <text evidence="1 10">Cofactor biosynthesis; NAD(+) biosynthesis; quinolinate from iminoaspartate: step 1/1.</text>
</comment>
<feature type="binding site" evidence="10">
    <location>
        <begin position="277"/>
        <end position="279"/>
    </location>
    <ligand>
        <name>iminosuccinate</name>
        <dbReference type="ChEBI" id="CHEBI:77875"/>
    </ligand>
</feature>
<keyword evidence="6 10" id="KW-0808">Transferase</keyword>
<comment type="cofactor">
    <cofactor evidence="10">
        <name>[4Fe-4S] cluster</name>
        <dbReference type="ChEBI" id="CHEBI:49883"/>
    </cofactor>
    <text evidence="10">Binds 1 [4Fe-4S] cluster per subunit.</text>
</comment>
<evidence type="ECO:0000256" key="3">
    <source>
        <dbReference type="ARBA" id="ARBA00022485"/>
    </source>
</evidence>
<dbReference type="NCBIfam" id="NF006881">
    <property type="entry name" value="PRK09375.2-2"/>
    <property type="match status" value="1"/>
</dbReference>
<evidence type="ECO:0000256" key="7">
    <source>
        <dbReference type="ARBA" id="ARBA00022723"/>
    </source>
</evidence>
<keyword evidence="4 10" id="KW-0963">Cytoplasm</keyword>
<dbReference type="PANTHER" id="PTHR30573:SF0">
    <property type="entry name" value="QUINOLINATE SYNTHASE, CHLOROPLASTIC"/>
    <property type="match status" value="1"/>
</dbReference>
<keyword evidence="12" id="KW-1185">Reference proteome</keyword>
<proteinExistence type="inferred from homology"/>
<organism evidence="11 12">
    <name type="scientific">Hamadaea flava</name>
    <dbReference type="NCBI Taxonomy" id="1742688"/>
    <lineage>
        <taxon>Bacteria</taxon>
        <taxon>Bacillati</taxon>
        <taxon>Actinomycetota</taxon>
        <taxon>Actinomycetes</taxon>
        <taxon>Micromonosporales</taxon>
        <taxon>Micromonosporaceae</taxon>
        <taxon>Hamadaea</taxon>
    </lineage>
</organism>
<feature type="binding site" evidence="10">
    <location>
        <begin position="160"/>
        <end position="162"/>
    </location>
    <ligand>
        <name>iminosuccinate</name>
        <dbReference type="ChEBI" id="CHEBI:77875"/>
    </ligand>
</feature>
<feature type="binding site" evidence="10">
    <location>
        <position position="341"/>
    </location>
    <ligand>
        <name>[4Fe-4S] cluster</name>
        <dbReference type="ChEBI" id="CHEBI:49883"/>
    </ligand>
</feature>
<feature type="binding site" evidence="10">
    <location>
        <position position="128"/>
    </location>
    <ligand>
        <name>[4Fe-4S] cluster</name>
        <dbReference type="ChEBI" id="CHEBI:49883"/>
    </ligand>
</feature>
<evidence type="ECO:0000256" key="1">
    <source>
        <dbReference type="ARBA" id="ARBA00005065"/>
    </source>
</evidence>
<dbReference type="Gene3D" id="3.40.50.10800">
    <property type="entry name" value="NadA-like"/>
    <property type="match status" value="3"/>
</dbReference>
<evidence type="ECO:0000256" key="10">
    <source>
        <dbReference type="HAMAP-Rule" id="MF_00569"/>
    </source>
</evidence>
<dbReference type="InterPro" id="IPR003473">
    <property type="entry name" value="NadA"/>
</dbReference>
<dbReference type="EC" id="2.5.1.72" evidence="2 10"/>
<comment type="function">
    <text evidence="10">Catalyzes the condensation of iminoaspartate with dihydroxyacetone phosphate to form quinolinate.</text>
</comment>
<comment type="catalytic activity">
    <reaction evidence="10">
        <text>iminosuccinate + dihydroxyacetone phosphate = quinolinate + phosphate + 2 H2O + H(+)</text>
        <dbReference type="Rhea" id="RHEA:25888"/>
        <dbReference type="ChEBI" id="CHEBI:15377"/>
        <dbReference type="ChEBI" id="CHEBI:15378"/>
        <dbReference type="ChEBI" id="CHEBI:29959"/>
        <dbReference type="ChEBI" id="CHEBI:43474"/>
        <dbReference type="ChEBI" id="CHEBI:57642"/>
        <dbReference type="ChEBI" id="CHEBI:77875"/>
        <dbReference type="EC" id="2.5.1.72"/>
    </reaction>
</comment>
<keyword evidence="5 10" id="KW-0662">Pyridine nucleotide biosynthesis</keyword>
<keyword evidence="9 10" id="KW-0411">Iron-sulfur</keyword>
<protein>
    <recommendedName>
        <fullName evidence="2 10">Quinolinate synthase</fullName>
        <ecNumber evidence="2 10">2.5.1.72</ecNumber>
    </recommendedName>
</protein>
<feature type="binding site" evidence="10">
    <location>
        <position position="251"/>
    </location>
    <ligand>
        <name>[4Fe-4S] cluster</name>
        <dbReference type="ChEBI" id="CHEBI:49883"/>
    </ligand>
</feature>
<keyword evidence="7 10" id="KW-0479">Metal-binding</keyword>
<name>A0ABV8LU68_9ACTN</name>
<evidence type="ECO:0000256" key="2">
    <source>
        <dbReference type="ARBA" id="ARBA00012669"/>
    </source>
</evidence>
<feature type="binding site" evidence="10">
    <location>
        <position position="64"/>
    </location>
    <ligand>
        <name>iminosuccinate</name>
        <dbReference type="ChEBI" id="CHEBI:77875"/>
    </ligand>
</feature>
<comment type="caution">
    <text evidence="11">The sequence shown here is derived from an EMBL/GenBank/DDBJ whole genome shotgun (WGS) entry which is preliminary data.</text>
</comment>
<dbReference type="GO" id="GO:0016740">
    <property type="term" value="F:transferase activity"/>
    <property type="evidence" value="ECO:0007669"/>
    <property type="project" value="UniProtKB-KW"/>
</dbReference>
<keyword evidence="8 10" id="KW-0408">Iron</keyword>
<accession>A0ABV8LU68</accession>
<dbReference type="InterPro" id="IPR023515">
    <property type="entry name" value="Quinolinate_synth_A_type3"/>
</dbReference>
<dbReference type="HAMAP" id="MF_00569">
    <property type="entry name" value="NadA_type3"/>
    <property type="match status" value="1"/>
</dbReference>
<dbReference type="NCBIfam" id="NF006883">
    <property type="entry name" value="PRK09375.2-4"/>
    <property type="match status" value="1"/>
</dbReference>
<dbReference type="EMBL" id="JBHSAY010000015">
    <property type="protein sequence ID" value="MFC4134350.1"/>
    <property type="molecule type" value="Genomic_DNA"/>
</dbReference>
<dbReference type="NCBIfam" id="TIGR00550">
    <property type="entry name" value="nadA"/>
    <property type="match status" value="1"/>
</dbReference>
<evidence type="ECO:0000256" key="9">
    <source>
        <dbReference type="ARBA" id="ARBA00023014"/>
    </source>
</evidence>
<evidence type="ECO:0000256" key="8">
    <source>
        <dbReference type="ARBA" id="ARBA00023004"/>
    </source>
</evidence>
<evidence type="ECO:0000256" key="4">
    <source>
        <dbReference type="ARBA" id="ARBA00022490"/>
    </source>
</evidence>
<comment type="subcellular location">
    <subcellularLocation>
        <location evidence="10">Cytoplasm</location>
    </subcellularLocation>
</comment>
<dbReference type="RefSeq" id="WP_253761486.1">
    <property type="nucleotide sequence ID" value="NZ_JAMZDZ010000001.1"/>
</dbReference>
<keyword evidence="3 10" id="KW-0004">4Fe-4S</keyword>
<gene>
    <name evidence="10 11" type="primary">nadA</name>
    <name evidence="11" type="ORF">ACFOZ4_27380</name>
</gene>
<sequence>MTTTWVEPSNTATALLLLGRGSDPASERGVECPGELPPASDPDLVSRAKAAKAALGDRVFVLGHHYQRDEVIQFADVTGDSFKLAREAAARPDAEFIVFCGVHFMAESADILTTDAQQVVLPDLAAGCSMADMAVLSQVEKCWDLLQDLGIAESVVPVTYMNSSADIKGFVGRNGGVVCTSSNAKRALDWAFEQGEKVLFLPDQHLGRNTAVLEMGYSLDDCVLYDPHKPNGGLTEQQLRDAKMILWRGHCSVHGRFTLDSVQDVRERVPGVNVLVHPECRHEVVTNADYVGSTEYIIKAIEAAPAGSAWAVGTELNLVRRLALAHPDKQIMFLDKAVCYCSTMNRIDLPHLVWALEELVAGRVPNQITVDPETAHNARVALDQMLALP</sequence>
<dbReference type="Pfam" id="PF02445">
    <property type="entry name" value="NadA"/>
    <property type="match status" value="1"/>
</dbReference>
<evidence type="ECO:0000313" key="12">
    <source>
        <dbReference type="Proteomes" id="UP001595816"/>
    </source>
</evidence>
<dbReference type="PANTHER" id="PTHR30573">
    <property type="entry name" value="QUINOLINATE SYNTHETASE A"/>
    <property type="match status" value="1"/>
</dbReference>
<feature type="binding site" evidence="10">
    <location>
        <position position="294"/>
    </location>
    <ligand>
        <name>iminosuccinate</name>
        <dbReference type="ChEBI" id="CHEBI:77875"/>
    </ligand>
</feature>
<evidence type="ECO:0000313" key="11">
    <source>
        <dbReference type="EMBL" id="MFC4134350.1"/>
    </source>
</evidence>
<dbReference type="SUPFAM" id="SSF142754">
    <property type="entry name" value="NadA-like"/>
    <property type="match status" value="1"/>
</dbReference>
<feature type="binding site" evidence="10">
    <location>
        <position position="181"/>
    </location>
    <ligand>
        <name>iminosuccinate</name>
        <dbReference type="ChEBI" id="CHEBI:77875"/>
    </ligand>
</feature>
<dbReference type="Proteomes" id="UP001595816">
    <property type="component" value="Unassembled WGS sequence"/>
</dbReference>
<evidence type="ECO:0000256" key="5">
    <source>
        <dbReference type="ARBA" id="ARBA00022642"/>
    </source>
</evidence>